<keyword evidence="2" id="KW-1185">Reference proteome</keyword>
<accession>A0A848LBJ8</accession>
<reference evidence="1 2" key="1">
    <citation type="submission" date="2020-04" db="EMBL/GenBank/DDBJ databases">
        <title>Draft genome of Pyxidicoccus fallax type strain.</title>
        <authorList>
            <person name="Whitworth D.E."/>
        </authorList>
    </citation>
    <scope>NUCLEOTIDE SEQUENCE [LARGE SCALE GENOMIC DNA]</scope>
    <source>
        <strain evidence="1 2">DSM 14698</strain>
    </source>
</reference>
<dbReference type="RefSeq" id="WP_169345590.1">
    <property type="nucleotide sequence ID" value="NZ_JABBJJ010000063.1"/>
</dbReference>
<dbReference type="Proteomes" id="UP000518300">
    <property type="component" value="Unassembled WGS sequence"/>
</dbReference>
<gene>
    <name evidence="1" type="ORF">HG543_15775</name>
</gene>
<evidence type="ECO:0000313" key="1">
    <source>
        <dbReference type="EMBL" id="NMO16299.1"/>
    </source>
</evidence>
<comment type="caution">
    <text evidence="1">The sequence shown here is derived from an EMBL/GenBank/DDBJ whole genome shotgun (WGS) entry which is preliminary data.</text>
</comment>
<evidence type="ECO:0000313" key="2">
    <source>
        <dbReference type="Proteomes" id="UP000518300"/>
    </source>
</evidence>
<sequence>MSGGERRHVRWEEGKEWHRGEEYGCVWRHAPGWGKTACHYAMNSYAAAAGRVELYNGAHREAAMHLIHIRRCRGM</sequence>
<name>A0A848LBJ8_9BACT</name>
<protein>
    <submittedName>
        <fullName evidence="1">Uncharacterized protein</fullName>
    </submittedName>
</protein>
<proteinExistence type="predicted"/>
<dbReference type="AlphaFoldDB" id="A0A848LBJ8"/>
<dbReference type="EMBL" id="JABBJJ010000063">
    <property type="protein sequence ID" value="NMO16299.1"/>
    <property type="molecule type" value="Genomic_DNA"/>
</dbReference>
<organism evidence="1 2">
    <name type="scientific">Pyxidicoccus fallax</name>
    <dbReference type="NCBI Taxonomy" id="394095"/>
    <lineage>
        <taxon>Bacteria</taxon>
        <taxon>Pseudomonadati</taxon>
        <taxon>Myxococcota</taxon>
        <taxon>Myxococcia</taxon>
        <taxon>Myxococcales</taxon>
        <taxon>Cystobacterineae</taxon>
        <taxon>Myxococcaceae</taxon>
        <taxon>Pyxidicoccus</taxon>
    </lineage>
</organism>